<dbReference type="PANTHER" id="PTHR33346">
    <property type="entry name" value="DEHYDRIN XERO 2-RELATED"/>
    <property type="match status" value="1"/>
</dbReference>
<keyword evidence="5" id="KW-1185">Reference proteome</keyword>
<comment type="caution">
    <text evidence="4">The sequence shown here is derived from an EMBL/GenBank/DDBJ whole genome shotgun (WGS) entry which is preliminary data.</text>
</comment>
<dbReference type="AlphaFoldDB" id="A0AAV6WYP5"/>
<protein>
    <recommendedName>
        <fullName evidence="6">Dehydrin</fullName>
    </recommendedName>
</protein>
<dbReference type="Pfam" id="PF00257">
    <property type="entry name" value="Dehydrin"/>
    <property type="match status" value="1"/>
</dbReference>
<dbReference type="PANTHER" id="PTHR33346:SF42">
    <property type="entry name" value="DEHYDRIN XERO 1"/>
    <property type="match status" value="1"/>
</dbReference>
<name>A0AAV6WYP5_9LAMI</name>
<organism evidence="4 5">
    <name type="scientific">Buddleja alternifolia</name>
    <dbReference type="NCBI Taxonomy" id="168488"/>
    <lineage>
        <taxon>Eukaryota</taxon>
        <taxon>Viridiplantae</taxon>
        <taxon>Streptophyta</taxon>
        <taxon>Embryophyta</taxon>
        <taxon>Tracheophyta</taxon>
        <taxon>Spermatophyta</taxon>
        <taxon>Magnoliopsida</taxon>
        <taxon>eudicotyledons</taxon>
        <taxon>Gunneridae</taxon>
        <taxon>Pentapetalae</taxon>
        <taxon>asterids</taxon>
        <taxon>lamiids</taxon>
        <taxon>Lamiales</taxon>
        <taxon>Scrophulariaceae</taxon>
        <taxon>Buddlejeae</taxon>
        <taxon>Buddleja</taxon>
    </lineage>
</organism>
<dbReference type="Proteomes" id="UP000826271">
    <property type="component" value="Unassembled WGS sequence"/>
</dbReference>
<dbReference type="EMBL" id="WHWC01000011">
    <property type="protein sequence ID" value="KAG8373231.1"/>
    <property type="molecule type" value="Genomic_DNA"/>
</dbReference>
<dbReference type="PROSITE" id="PS00823">
    <property type="entry name" value="DEHYDRIN_2"/>
    <property type="match status" value="1"/>
</dbReference>
<dbReference type="GO" id="GO:0005829">
    <property type="term" value="C:cytosol"/>
    <property type="evidence" value="ECO:0007669"/>
    <property type="project" value="TreeGrafter"/>
</dbReference>
<gene>
    <name evidence="4" type="ORF">BUALT_Bualt11G0002200</name>
</gene>
<dbReference type="GO" id="GO:0009631">
    <property type="term" value="P:cold acclimation"/>
    <property type="evidence" value="ECO:0007669"/>
    <property type="project" value="TreeGrafter"/>
</dbReference>
<proteinExistence type="inferred from homology"/>
<evidence type="ECO:0000256" key="3">
    <source>
        <dbReference type="SAM" id="MobiDB-lite"/>
    </source>
</evidence>
<accession>A0AAV6WYP5</accession>
<feature type="region of interest" description="Disordered" evidence="3">
    <location>
        <begin position="13"/>
        <end position="32"/>
    </location>
</feature>
<evidence type="ECO:0008006" key="6">
    <source>
        <dbReference type="Google" id="ProtNLM"/>
    </source>
</evidence>
<comment type="similarity">
    <text evidence="1 2">Belongs to the plant dehydrin family.</text>
</comment>
<dbReference type="GO" id="GO:0009737">
    <property type="term" value="P:response to abscisic acid"/>
    <property type="evidence" value="ECO:0007669"/>
    <property type="project" value="TreeGrafter"/>
</dbReference>
<dbReference type="InterPro" id="IPR030513">
    <property type="entry name" value="Dehydrin_CS"/>
</dbReference>
<sequence>MAQYAETYGRQMTDEYGNPIRQTNAYGNPIHHTGGGGGGGGTMGDYGITGGVAYQNHYSAAGGAYGIVPGIYQLEDYEYGGRRKKGLNEKMKEKLPGGAAAAHRADHSAAYSTAPGSAYGHNYGVEPPRHHKKKGIMDKIKDKLGHRY</sequence>
<evidence type="ECO:0000313" key="5">
    <source>
        <dbReference type="Proteomes" id="UP000826271"/>
    </source>
</evidence>
<reference evidence="4" key="1">
    <citation type="submission" date="2019-10" db="EMBL/GenBank/DDBJ databases">
        <authorList>
            <person name="Zhang R."/>
            <person name="Pan Y."/>
            <person name="Wang J."/>
            <person name="Ma R."/>
            <person name="Yu S."/>
        </authorList>
    </citation>
    <scope>NUCLEOTIDE SEQUENCE</scope>
    <source>
        <strain evidence="4">LA-IB0</strain>
        <tissue evidence="4">Leaf</tissue>
    </source>
</reference>
<evidence type="ECO:0000256" key="1">
    <source>
        <dbReference type="ARBA" id="ARBA00008403"/>
    </source>
</evidence>
<dbReference type="InterPro" id="IPR000167">
    <property type="entry name" value="Dehydrin"/>
</dbReference>
<evidence type="ECO:0000313" key="4">
    <source>
        <dbReference type="EMBL" id="KAG8373231.1"/>
    </source>
</evidence>
<evidence type="ECO:0000256" key="2">
    <source>
        <dbReference type="RuleBase" id="RU003995"/>
    </source>
</evidence>
<dbReference type="GO" id="GO:0009414">
    <property type="term" value="P:response to water deprivation"/>
    <property type="evidence" value="ECO:0007669"/>
    <property type="project" value="TreeGrafter"/>
</dbReference>